<dbReference type="Proteomes" id="UP001589920">
    <property type="component" value="Unassembled WGS sequence"/>
</dbReference>
<feature type="region of interest" description="Disordered" evidence="1">
    <location>
        <begin position="135"/>
        <end position="220"/>
    </location>
</feature>
<dbReference type="Pfam" id="PF01471">
    <property type="entry name" value="PG_binding_1"/>
    <property type="match status" value="1"/>
</dbReference>
<reference evidence="4 5" key="1">
    <citation type="submission" date="2024-09" db="EMBL/GenBank/DDBJ databases">
        <authorList>
            <person name="Sun Q."/>
            <person name="Mori K."/>
        </authorList>
    </citation>
    <scope>NUCLEOTIDE SEQUENCE [LARGE SCALE GENOMIC DNA]</scope>
    <source>
        <strain evidence="4 5">KCTC 42086</strain>
    </source>
</reference>
<feature type="domain" description="Peptidoglycan binding-like" evidence="3">
    <location>
        <begin position="315"/>
        <end position="348"/>
    </location>
</feature>
<keyword evidence="5" id="KW-1185">Reference proteome</keyword>
<dbReference type="InterPro" id="IPR002477">
    <property type="entry name" value="Peptidoglycan-bd-like"/>
</dbReference>
<evidence type="ECO:0000313" key="5">
    <source>
        <dbReference type="Proteomes" id="UP001589920"/>
    </source>
</evidence>
<proteinExistence type="predicted"/>
<evidence type="ECO:0000256" key="2">
    <source>
        <dbReference type="SAM" id="SignalP"/>
    </source>
</evidence>
<keyword evidence="2" id="KW-0732">Signal</keyword>
<evidence type="ECO:0000259" key="3">
    <source>
        <dbReference type="Pfam" id="PF01471"/>
    </source>
</evidence>
<organism evidence="4 5">
    <name type="scientific">Paracoccus panacisoli</name>
    <dbReference type="NCBI Taxonomy" id="1510163"/>
    <lineage>
        <taxon>Bacteria</taxon>
        <taxon>Pseudomonadati</taxon>
        <taxon>Pseudomonadota</taxon>
        <taxon>Alphaproteobacteria</taxon>
        <taxon>Rhodobacterales</taxon>
        <taxon>Paracoccaceae</taxon>
        <taxon>Paracoccus</taxon>
    </lineage>
</organism>
<feature type="region of interest" description="Disordered" evidence="1">
    <location>
        <begin position="503"/>
        <end position="545"/>
    </location>
</feature>
<evidence type="ECO:0000256" key="1">
    <source>
        <dbReference type="SAM" id="MobiDB-lite"/>
    </source>
</evidence>
<feature type="signal peptide" evidence="2">
    <location>
        <begin position="1"/>
        <end position="26"/>
    </location>
</feature>
<feature type="chain" id="PRO_5046790983" evidence="2">
    <location>
        <begin position="27"/>
        <end position="545"/>
    </location>
</feature>
<comment type="caution">
    <text evidence="4">The sequence shown here is derived from an EMBL/GenBank/DDBJ whole genome shotgun (WGS) entry which is preliminary data.</text>
</comment>
<accession>A0ABV6T0Y2</accession>
<dbReference type="RefSeq" id="WP_394318043.1">
    <property type="nucleotide sequence ID" value="NZ_JBHMQU010000009.1"/>
</dbReference>
<name>A0ABV6T0Y2_9RHOB</name>
<dbReference type="EMBL" id="JBHMQU010000009">
    <property type="protein sequence ID" value="MFC0810912.1"/>
    <property type="molecule type" value="Genomic_DNA"/>
</dbReference>
<protein>
    <submittedName>
        <fullName evidence="4">Peptidoglycan-binding domain-containing protein</fullName>
    </submittedName>
</protein>
<feature type="compositionally biased region" description="Low complexity" evidence="1">
    <location>
        <begin position="506"/>
        <end position="537"/>
    </location>
</feature>
<evidence type="ECO:0000313" key="4">
    <source>
        <dbReference type="EMBL" id="MFC0810912.1"/>
    </source>
</evidence>
<sequence length="545" mass="54949">MRTLARLMTATLPVVVALSVAAPALAEPVVLRIEAKRGVESEAAIAAWAGRFPNVVAFQLPGGWTGIGLGPMERAAAEAEMARLKAAGEIPGDSFIAPAPAEVVAAAAPDAGTAPAESGAAEGMAAGNPAAGASTFVAPGAPEAGAASPEAAADSPAQPPASEEAATEAAASEAAAPDAAANAPEATDPTTDAPPSDSVAATPADGAGTAVTPTAPAPGDYLRLQRFDTREAADTALQTWRSDFPEAGLYQQPDGGYAITLGPLAPEAAAAWLTAFRNAERVGRPGAVLPAAELGTAIDAGQPIYLPGPGTAEMPALIEIQRALRWAGHYEGRIDGKDGPQTQAAIAAEVLGLRAAPDAASAMQALIDRRVAWNAQMGLTRLDDPQTGLSVMAPMDRLQFDRNEQGMSIYGPKDGSGAALILYAAPGGQQEMLDFTGLVTALGWVPAPERKIDPGHARLKGENETHIGQAEARVENGRVEGVVLIWPKMDAADQPRVAGEMLDSLGATPVPEAAEPAAAEASGAATDAAAAGEAPAEDTPPAPAN</sequence>
<gene>
    <name evidence="4" type="ORF">ACFHYO_02140</name>
</gene>